<proteinExistence type="predicted"/>
<organism evidence="1 2">
    <name type="scientific">Arthrobotrys musiformis</name>
    <dbReference type="NCBI Taxonomy" id="47236"/>
    <lineage>
        <taxon>Eukaryota</taxon>
        <taxon>Fungi</taxon>
        <taxon>Dikarya</taxon>
        <taxon>Ascomycota</taxon>
        <taxon>Pezizomycotina</taxon>
        <taxon>Orbiliomycetes</taxon>
        <taxon>Orbiliales</taxon>
        <taxon>Orbiliaceae</taxon>
        <taxon>Arthrobotrys</taxon>
    </lineage>
</organism>
<reference evidence="1 2" key="1">
    <citation type="submission" date="2023-08" db="EMBL/GenBank/DDBJ databases">
        <authorList>
            <person name="Palmer J.M."/>
        </authorList>
    </citation>
    <scope>NUCLEOTIDE SEQUENCE [LARGE SCALE GENOMIC DNA]</scope>
    <source>
        <strain evidence="1 2">TWF481</strain>
    </source>
</reference>
<accession>A0AAV9VSU5</accession>
<evidence type="ECO:0000313" key="2">
    <source>
        <dbReference type="Proteomes" id="UP001370758"/>
    </source>
</evidence>
<dbReference type="Proteomes" id="UP001370758">
    <property type="component" value="Unassembled WGS sequence"/>
</dbReference>
<name>A0AAV9VSU5_9PEZI</name>
<keyword evidence="2" id="KW-1185">Reference proteome</keyword>
<evidence type="ECO:0000313" key="1">
    <source>
        <dbReference type="EMBL" id="KAK6495554.1"/>
    </source>
</evidence>
<comment type="caution">
    <text evidence="1">The sequence shown here is derived from an EMBL/GenBank/DDBJ whole genome shotgun (WGS) entry which is preliminary data.</text>
</comment>
<gene>
    <name evidence="1" type="ORF">TWF481_002603</name>
</gene>
<dbReference type="AlphaFoldDB" id="A0AAV9VSU5"/>
<protein>
    <submittedName>
        <fullName evidence="1">Uncharacterized protein</fullName>
    </submittedName>
</protein>
<dbReference type="EMBL" id="JAVHJL010000012">
    <property type="protein sequence ID" value="KAK6495554.1"/>
    <property type="molecule type" value="Genomic_DNA"/>
</dbReference>
<sequence>MGEQYPTHAEWAATITELPFSLQRSLSIDAIRRMGTGLADGQQTRQNLRDVRKRVEKHLALRNINYAGGTTTAERMEPYQTRIPAGFLP</sequence>